<dbReference type="AlphaFoldDB" id="A0A345ZC47"/>
<protein>
    <submittedName>
        <fullName evidence="1">Uncharacterized protein</fullName>
    </submittedName>
</protein>
<dbReference type="GO" id="GO:0004519">
    <property type="term" value="F:endonuclease activity"/>
    <property type="evidence" value="ECO:0007669"/>
    <property type="project" value="InterPro"/>
</dbReference>
<sequence length="176" mass="20247">MNQSSNSHIHTAIQISHIAHHQSDVICNCIQFKLEGLFNPIIKVIPTDDWSKIKAIWIPLLHHDYRNQLERSENITILDKKTDKFGTIQGFLTAPHENYIPYLTTFFNPTWTKDFVLEQIVQASNNVIAPISTIINDHKAIIQKTVVGITDQGMHIQMIFDTNNNIIDAYPLFKKE</sequence>
<dbReference type="Proteomes" id="UP000254834">
    <property type="component" value="Chromosome"/>
</dbReference>
<name>A0A345ZC47_9BACT</name>
<dbReference type="RefSeq" id="WP_115585879.1">
    <property type="nucleotide sequence ID" value="NZ_CP025544.1"/>
</dbReference>
<reference evidence="1 2" key="1">
    <citation type="submission" date="2017-12" db="EMBL/GenBank/DDBJ databases">
        <title>Chromulinavorax destructans is a abundant pathogen of dominant heterotrophic picoflagllates.</title>
        <authorList>
            <person name="Deeg C.M."/>
            <person name="Zimmer M."/>
            <person name="Suttle C.A."/>
        </authorList>
    </citation>
    <scope>NUCLEOTIDE SEQUENCE [LARGE SCALE GENOMIC DNA]</scope>
    <source>
        <strain evidence="1 2">SeV1</strain>
    </source>
</reference>
<proteinExistence type="predicted"/>
<dbReference type="KEGG" id="cdes:C0J27_03915"/>
<evidence type="ECO:0000313" key="2">
    <source>
        <dbReference type="Proteomes" id="UP000254834"/>
    </source>
</evidence>
<accession>A0A345ZC47</accession>
<gene>
    <name evidence="1" type="ORF">C0J27_03915</name>
</gene>
<organism evidence="1 2">
    <name type="scientific">Candidatus Chromulinivorax destructor</name>
    <dbReference type="NCBI Taxonomy" id="2066483"/>
    <lineage>
        <taxon>Bacteria</taxon>
        <taxon>Candidatus Babelota</taxon>
        <taxon>Candidatus Babeliae</taxon>
        <taxon>Candidatus Babeliales</taxon>
        <taxon>Candidatus Chromulinivoraceae</taxon>
        <taxon>Candidatus Chromulinivorax</taxon>
    </lineage>
</organism>
<keyword evidence="2" id="KW-1185">Reference proteome</keyword>
<dbReference type="EMBL" id="CP025544">
    <property type="protein sequence ID" value="AXK60864.1"/>
    <property type="molecule type" value="Genomic_DNA"/>
</dbReference>
<evidence type="ECO:0000313" key="1">
    <source>
        <dbReference type="EMBL" id="AXK60864.1"/>
    </source>
</evidence>